<evidence type="ECO:0000259" key="5">
    <source>
        <dbReference type="PROSITE" id="PS50930"/>
    </source>
</evidence>
<dbReference type="Gene3D" id="2.20.25.10">
    <property type="match status" value="1"/>
</dbReference>
<organism evidence="6 7">
    <name type="scientific">Thermanaerosceptrum fracticalcis</name>
    <dbReference type="NCBI Taxonomy" id="1712410"/>
    <lineage>
        <taxon>Bacteria</taxon>
        <taxon>Bacillati</taxon>
        <taxon>Bacillota</taxon>
        <taxon>Clostridia</taxon>
        <taxon>Eubacteriales</taxon>
        <taxon>Peptococcaceae</taxon>
        <taxon>Thermanaerosceptrum</taxon>
    </lineage>
</organism>
<dbReference type="PANTHER" id="PTHR37299:SF1">
    <property type="entry name" value="STAGE 0 SPORULATION PROTEIN A HOMOLOG"/>
    <property type="match status" value="1"/>
</dbReference>
<gene>
    <name evidence="6" type="ORF">BR63_01795</name>
</gene>
<feature type="domain" description="HTH LytTR-type" evidence="5">
    <location>
        <begin position="149"/>
        <end position="256"/>
    </location>
</feature>
<dbReference type="KEGG" id="tfr:BR63_01795"/>
<dbReference type="SMART" id="SM00448">
    <property type="entry name" value="REC"/>
    <property type="match status" value="1"/>
</dbReference>
<dbReference type="Gene3D" id="2.40.50.40">
    <property type="match status" value="1"/>
</dbReference>
<dbReference type="PROSITE" id="PS50110">
    <property type="entry name" value="RESPONSE_REGULATORY"/>
    <property type="match status" value="1"/>
</dbReference>
<dbReference type="Proteomes" id="UP000515847">
    <property type="component" value="Chromosome"/>
</dbReference>
<feature type="modified residue" description="4-aspartylphosphate" evidence="3">
    <location>
        <position position="58"/>
    </location>
</feature>
<dbReference type="EMBL" id="CP045798">
    <property type="protein sequence ID" value="QNB45162.1"/>
    <property type="molecule type" value="Genomic_DNA"/>
</dbReference>
<accession>A0A7G6DZA8</accession>
<proteinExistence type="predicted"/>
<dbReference type="AlphaFoldDB" id="A0A7G6DZA8"/>
<dbReference type="OrthoDB" id="9809318at2"/>
<evidence type="ECO:0000256" key="3">
    <source>
        <dbReference type="PROSITE-ProRule" id="PRU00169"/>
    </source>
</evidence>
<dbReference type="InterPro" id="IPR001789">
    <property type="entry name" value="Sig_transdc_resp-reg_receiver"/>
</dbReference>
<comment type="function">
    <text evidence="2">May play the central regulatory role in sporulation. It may be an element of the effector pathway responsible for the activation of sporulation genes in response to nutritional stress. Spo0A may act in concert with spo0H (a sigma factor) to control the expression of some genes that are critical to the sporulation process.</text>
</comment>
<dbReference type="PROSITE" id="PS50930">
    <property type="entry name" value="HTH_LYTTR"/>
    <property type="match status" value="1"/>
</dbReference>
<evidence type="ECO:0000256" key="2">
    <source>
        <dbReference type="ARBA" id="ARBA00024867"/>
    </source>
</evidence>
<dbReference type="InterPro" id="IPR046947">
    <property type="entry name" value="LytR-like"/>
</dbReference>
<dbReference type="PANTHER" id="PTHR37299">
    <property type="entry name" value="TRANSCRIPTIONAL REGULATOR-RELATED"/>
    <property type="match status" value="1"/>
</dbReference>
<dbReference type="RefSeq" id="WP_081908235.1">
    <property type="nucleotide sequence ID" value="NZ_CP045798.1"/>
</dbReference>
<dbReference type="Pfam" id="PF00072">
    <property type="entry name" value="Response_reg"/>
    <property type="match status" value="1"/>
</dbReference>
<reference evidence="6 7" key="1">
    <citation type="journal article" date="2019" name="Front. Microbiol.">
        <title>Thermoanaerosceptrum fracticalcis gen. nov. sp. nov., a Novel Fumarate-Fermenting Microorganism From a Deep Fractured Carbonate Aquifer of the US Great Basin.</title>
        <authorList>
            <person name="Hamilton-Brehm S.D."/>
            <person name="Stewart L.E."/>
            <person name="Zavarin M."/>
            <person name="Caldwell M."/>
            <person name="Lawson P.A."/>
            <person name="Onstott T.C."/>
            <person name="Grzymski J."/>
            <person name="Neveux I."/>
            <person name="Lollar B.S."/>
            <person name="Russell C.E."/>
            <person name="Moser D.P."/>
        </authorList>
    </citation>
    <scope>NUCLEOTIDE SEQUENCE [LARGE SCALE GENOMIC DNA]</scope>
    <source>
        <strain evidence="6 7">DRI-13</strain>
    </source>
</reference>
<dbReference type="SUPFAM" id="SSF52172">
    <property type="entry name" value="CheY-like"/>
    <property type="match status" value="1"/>
</dbReference>
<dbReference type="SMART" id="SM00850">
    <property type="entry name" value="LytTR"/>
    <property type="match status" value="1"/>
</dbReference>
<evidence type="ECO:0000313" key="6">
    <source>
        <dbReference type="EMBL" id="QNB45162.1"/>
    </source>
</evidence>
<dbReference type="Gene3D" id="3.40.50.2300">
    <property type="match status" value="1"/>
</dbReference>
<dbReference type="InterPro" id="IPR007492">
    <property type="entry name" value="LytTR_DNA-bd_dom"/>
</dbReference>
<feature type="domain" description="Response regulatory" evidence="4">
    <location>
        <begin position="7"/>
        <end position="121"/>
    </location>
</feature>
<dbReference type="Pfam" id="PF04397">
    <property type="entry name" value="LytTR"/>
    <property type="match status" value="1"/>
</dbReference>
<evidence type="ECO:0000256" key="1">
    <source>
        <dbReference type="ARBA" id="ARBA00018672"/>
    </source>
</evidence>
<sequence length="256" mass="29540">MKVKKMKALLVDDEFPARGELRCLLEEIGRIEVVGECEDGEEALDFLKKNAIDVVFLDIQMSVKDGLTTAWEIIQLPHPPKIVFTTGYNEYAVKAFELNAVDYVMKPYSKKRLEQTVQKLVDLKQEKKWENSTIYELLAKNLVANQGRLSVWAHDRLIVLTTAQILCVKAKGKGKTVLYTEKGNFFTGFTLKEIEEKLNSSQFLRTHKSYLVNLEKIREIIPWFNNTYVLVLEGYTGENIPVSRHYIKEFNEKMGI</sequence>
<evidence type="ECO:0000313" key="7">
    <source>
        <dbReference type="Proteomes" id="UP000515847"/>
    </source>
</evidence>
<dbReference type="InterPro" id="IPR011006">
    <property type="entry name" value="CheY-like_superfamily"/>
</dbReference>
<keyword evidence="3" id="KW-0597">Phosphoprotein</keyword>
<dbReference type="GO" id="GO:0000156">
    <property type="term" value="F:phosphorelay response regulator activity"/>
    <property type="evidence" value="ECO:0007669"/>
    <property type="project" value="InterPro"/>
</dbReference>
<dbReference type="CDD" id="cd17532">
    <property type="entry name" value="REC_LytTR_AlgR-like"/>
    <property type="match status" value="1"/>
</dbReference>
<protein>
    <recommendedName>
        <fullName evidence="1">Stage 0 sporulation protein A homolog</fullName>
    </recommendedName>
</protein>
<keyword evidence="7" id="KW-1185">Reference proteome</keyword>
<dbReference type="GO" id="GO:0003677">
    <property type="term" value="F:DNA binding"/>
    <property type="evidence" value="ECO:0007669"/>
    <property type="project" value="InterPro"/>
</dbReference>
<evidence type="ECO:0000259" key="4">
    <source>
        <dbReference type="PROSITE" id="PS50110"/>
    </source>
</evidence>
<name>A0A7G6DZA8_THEFR</name>